<evidence type="ECO:0000313" key="3">
    <source>
        <dbReference type="Proteomes" id="UP000237441"/>
    </source>
</evidence>
<dbReference type="Gene3D" id="2.60.120.200">
    <property type="match status" value="1"/>
</dbReference>
<protein>
    <submittedName>
        <fullName evidence="2">Uncharacterized protein</fullName>
    </submittedName>
</protein>
<feature type="signal peptide" evidence="1">
    <location>
        <begin position="1"/>
        <end position="20"/>
    </location>
</feature>
<keyword evidence="1" id="KW-0732">Signal</keyword>
<gene>
    <name evidence="2" type="ORF">BB8028_0008g01270</name>
</gene>
<sequence length="779" mass="84344">MPSLVSWLVAGLSVADRAASLSYTLSKTYDASNFLDEFEFQTSAIDLGPSFLAPSMNYQNQADALDKGLVSVQNGKIYLGVDSKKPSDWGQRPTVRVLSKNSFNQGLVITKFTHLPEPVCGGTPFFGTRGTGEYPDIGINMYEGWDLYPVKKVGISTGSGQCIEDQYHQTLYSGGGGGGDCKLGILAARDNLLHQFCHFEQIQNKIWGSPEGGIQALEWTSDAIKLYNWPIDAAPSNIESSNPDTSSWGTPSAQFIKPGCDTQKTFSNQTLEFSPGLCGSQTLWSRDYADGKYGPTCRVITGEESCHGHVTNKPQAFENYYFEVENIRIFQEMEKTQGQLLLDPNGLSFTFDYATSQPSSDNWIGVWPKDDTQAPTWGSITWDYAKENSGSIRIPPPSSTKAGKYKAYLLSGDRTVLASLPSFDYSPAPNTQDQLSLDPNGPLLTFDYATSQPSSDNWIGIWPEDDTQAPTWGSTTWDYAKENSGSLQLTPASSMKAGKYKAYLLSGDRTVLASLPSFDYSLASDSVAFSVKTHYNTNCAGGVDAGSVDSGVDIKPGNGVCVNTNCGVGSLEIPSVGSCPDGQVRISYWQNADCAGDWYGYGYGSRDTCRGLWSNGWGFKSLWLSCAEPDSDCVKQGTCIAAPEPSIEVCRATADAGTTDAFHLKTRYSTGCTGDVHNEVTVPHGNGQCIDTNCAVGSLDIDNVGNCPDGELRISYWEQSGCSGKWFGYGYGSRNTCRTLWSGGSSFKSLWVSCAKQSDDCLSQGTCFIDEVPSRPVCS</sequence>
<proteinExistence type="predicted"/>
<evidence type="ECO:0000256" key="1">
    <source>
        <dbReference type="SAM" id="SignalP"/>
    </source>
</evidence>
<reference evidence="2 3" key="1">
    <citation type="submission" date="2016-07" db="EMBL/GenBank/DDBJ databases">
        <title>Comparative genomics of the entomopathogenic fungus Beauveria bassiana.</title>
        <authorList>
            <person name="Valero Jimenez C.A."/>
            <person name="Zwaan B.J."/>
            <person name="Van Kan J.A."/>
            <person name="Takken W."/>
            <person name="Debets A.J."/>
            <person name="Schoustra S.E."/>
            <person name="Koenraadt C.J."/>
        </authorList>
    </citation>
    <scope>NUCLEOTIDE SEQUENCE [LARGE SCALE GENOMIC DNA]</scope>
    <source>
        <strain evidence="2 3">ARSEF 8028</strain>
    </source>
</reference>
<dbReference type="OrthoDB" id="192832at2759"/>
<accession>A0A2S7YNA1</accession>
<name>A0A2S7YNA1_BEABA</name>
<dbReference type="AlphaFoldDB" id="A0A2S7YNA1"/>
<organism evidence="2 3">
    <name type="scientific">Beauveria bassiana</name>
    <name type="common">White muscardine disease fungus</name>
    <name type="synonym">Tritirachium shiotae</name>
    <dbReference type="NCBI Taxonomy" id="176275"/>
    <lineage>
        <taxon>Eukaryota</taxon>
        <taxon>Fungi</taxon>
        <taxon>Dikarya</taxon>
        <taxon>Ascomycota</taxon>
        <taxon>Pezizomycotina</taxon>
        <taxon>Sordariomycetes</taxon>
        <taxon>Hypocreomycetidae</taxon>
        <taxon>Hypocreales</taxon>
        <taxon>Cordycipitaceae</taxon>
        <taxon>Beauveria</taxon>
    </lineage>
</organism>
<feature type="chain" id="PRO_5015697735" evidence="1">
    <location>
        <begin position="21"/>
        <end position="779"/>
    </location>
</feature>
<comment type="caution">
    <text evidence="2">The sequence shown here is derived from an EMBL/GenBank/DDBJ whole genome shotgun (WGS) entry which is preliminary data.</text>
</comment>
<evidence type="ECO:0000313" key="2">
    <source>
        <dbReference type="EMBL" id="PQK17618.1"/>
    </source>
</evidence>
<dbReference type="Proteomes" id="UP000237441">
    <property type="component" value="Unassembled WGS sequence"/>
</dbReference>
<dbReference type="Pfam" id="PF26113">
    <property type="entry name" value="GH16_XgeA"/>
    <property type="match status" value="1"/>
</dbReference>
<dbReference type="EMBL" id="JRHA01000008">
    <property type="protein sequence ID" value="PQK17618.1"/>
    <property type="molecule type" value="Genomic_DNA"/>
</dbReference>